<dbReference type="AlphaFoldDB" id="A0A6C2YPZ8"/>
<dbReference type="Pfam" id="PF07624">
    <property type="entry name" value="PSD2"/>
    <property type="match status" value="1"/>
</dbReference>
<dbReference type="SUPFAM" id="SSF46626">
    <property type="entry name" value="Cytochrome c"/>
    <property type="match status" value="1"/>
</dbReference>
<dbReference type="InParanoid" id="A0A6C2YPZ8"/>
<dbReference type="GO" id="GO:0009055">
    <property type="term" value="F:electron transfer activity"/>
    <property type="evidence" value="ECO:0007669"/>
    <property type="project" value="InterPro"/>
</dbReference>
<feature type="domain" description="PA14" evidence="7">
    <location>
        <begin position="136"/>
        <end position="286"/>
    </location>
</feature>
<keyword evidence="1 4" id="KW-0349">Heme</keyword>
<dbReference type="InterPro" id="IPR009056">
    <property type="entry name" value="Cyt_c-like_dom"/>
</dbReference>
<name>A0A6C2YPZ8_9BACT</name>
<dbReference type="EMBL" id="LR586016">
    <property type="protein sequence ID" value="VIP03546.1"/>
    <property type="molecule type" value="Genomic_DNA"/>
</dbReference>
<evidence type="ECO:0000313" key="8">
    <source>
        <dbReference type="EMBL" id="VIP03546.1"/>
    </source>
</evidence>
<dbReference type="Pfam" id="PF13442">
    <property type="entry name" value="Cytochrome_CBB3"/>
    <property type="match status" value="1"/>
</dbReference>
<dbReference type="PROSITE" id="PS51820">
    <property type="entry name" value="PA14"/>
    <property type="match status" value="1"/>
</dbReference>
<evidence type="ECO:0000256" key="5">
    <source>
        <dbReference type="SAM" id="SignalP"/>
    </source>
</evidence>
<dbReference type="GO" id="GO:0020037">
    <property type="term" value="F:heme binding"/>
    <property type="evidence" value="ECO:0007669"/>
    <property type="project" value="InterPro"/>
</dbReference>
<dbReference type="InterPro" id="IPR036909">
    <property type="entry name" value="Cyt_c-like_dom_sf"/>
</dbReference>
<dbReference type="KEGG" id="tim:GMBLW1_04140"/>
<dbReference type="InterPro" id="IPR011478">
    <property type="entry name" value="DUF1585"/>
</dbReference>
<feature type="domain" description="Cytochrome c" evidence="6">
    <location>
        <begin position="19"/>
        <end position="92"/>
    </location>
</feature>
<dbReference type="EMBL" id="LR593887">
    <property type="protein sequence ID" value="VTS04460.1"/>
    <property type="molecule type" value="Genomic_DNA"/>
</dbReference>
<dbReference type="GO" id="GO:0046872">
    <property type="term" value="F:metal ion binding"/>
    <property type="evidence" value="ECO:0007669"/>
    <property type="project" value="UniProtKB-KW"/>
</dbReference>
<keyword evidence="3 4" id="KW-0408">Iron</keyword>
<feature type="chain" id="PRO_5036172805" description="PA14 domain-containing protein" evidence="5">
    <location>
        <begin position="21"/>
        <end position="760"/>
    </location>
</feature>
<keyword evidence="5" id="KW-0732">Signal</keyword>
<dbReference type="SUPFAM" id="SSF56988">
    <property type="entry name" value="Anthrax protective antigen"/>
    <property type="match status" value="1"/>
</dbReference>
<dbReference type="Pfam" id="PF07627">
    <property type="entry name" value="PSCyt3"/>
    <property type="match status" value="1"/>
</dbReference>
<dbReference type="InterPro" id="IPR013039">
    <property type="entry name" value="DUF1588"/>
</dbReference>
<dbReference type="Gene3D" id="3.90.182.10">
    <property type="entry name" value="Toxin - Anthrax Protective Antigen,domain 1"/>
    <property type="match status" value="1"/>
</dbReference>
<organism evidence="8">
    <name type="scientific">Tuwongella immobilis</name>
    <dbReference type="NCBI Taxonomy" id="692036"/>
    <lineage>
        <taxon>Bacteria</taxon>
        <taxon>Pseudomonadati</taxon>
        <taxon>Planctomycetota</taxon>
        <taxon>Planctomycetia</taxon>
        <taxon>Gemmatales</taxon>
        <taxon>Gemmataceae</taxon>
        <taxon>Tuwongella</taxon>
    </lineage>
</organism>
<evidence type="ECO:0000259" key="6">
    <source>
        <dbReference type="PROSITE" id="PS51007"/>
    </source>
</evidence>
<evidence type="ECO:0000313" key="9">
    <source>
        <dbReference type="Proteomes" id="UP000464378"/>
    </source>
</evidence>
<dbReference type="InterPro" id="IPR011658">
    <property type="entry name" value="PA14_dom"/>
</dbReference>
<dbReference type="RefSeq" id="WP_162658682.1">
    <property type="nucleotide sequence ID" value="NZ_LR593887.1"/>
</dbReference>
<sequence length="760" mass="85396">MKIRWTLVLGCFVITASLRAESPGAELYKSQCARCHGPQGQGVAKKYSQPLAGELSIAQLSEVVRKTMPEDNPESLTPEQSTAIAAFMYDSFYSPIARERTRPARIDLTRLTVNQYRHSVSDILGSFRFNTNRWQDGGKGLKGEYFADRGYRNRQVERTDPTIQFDFGTNPPTEGKYPSPEYSVRWSGSLLAPESGEYTFIVKSDQAVLLYINGNEPLVDARVRSGNQTEYVVSLMLTGGRVVPIRLEFSKALQGVKDKAPKPTPAFVSLNWKPPHGQIEPIPTRFLSPVSVPDQHAVTIAFPPDDQSMGWERGSSVSKEWDAATSEAALEAAKAIIQQFNRISGVDARAPKPNQLQQAKQFAGKFVERAFRQPLTPDQRALYIDRQFQLAGDDLTLAMQRVVLLTLKSPRFLFRETAESADAYATASRLSFALWDSIPDQELLNAAAQGRLKTIADTRKQAERMLQDPRAAVKMRRFLMHWLRLDQERELVKNPKLFPEFEPILPDLKTSLELFLDEIVWSDRSDFRQLLLSDSVYLNGRLAKVYGVNLPADAPFQKVQLDVGKRSGVLTHPYLLSSFAYSEHSSPIHRGVFLAKGILGTGLKPPQDAFSPLAASAHPNLNTRERVLLQTKGANCQTCHSVINPLGFALESFDAIGKYRQLDNQKPIDARGEYITRSGTIQKFTGAVELAKFLANSPEVSESFTRQLFHHLIQQPIRAYGANRTEEYRAFWEQNGYNIRRLMIEIAATAALPRMESRQR</sequence>
<feature type="signal peptide" evidence="5">
    <location>
        <begin position="1"/>
        <end position="20"/>
    </location>
</feature>
<dbReference type="Pfam" id="PF07691">
    <property type="entry name" value="PA14"/>
    <property type="match status" value="1"/>
</dbReference>
<evidence type="ECO:0000256" key="1">
    <source>
        <dbReference type="ARBA" id="ARBA00022617"/>
    </source>
</evidence>
<dbReference type="Pfam" id="PF07631">
    <property type="entry name" value="PSD4"/>
    <property type="match status" value="1"/>
</dbReference>
<evidence type="ECO:0008006" key="10">
    <source>
        <dbReference type="Google" id="ProtNLM"/>
    </source>
</evidence>
<proteinExistence type="predicted"/>
<dbReference type="SMART" id="SM00758">
    <property type="entry name" value="PA14"/>
    <property type="match status" value="1"/>
</dbReference>
<protein>
    <recommendedName>
        <fullName evidence="10">PA14 domain-containing protein</fullName>
    </recommendedName>
</protein>
<gene>
    <name evidence="8" type="ORF">GMBLW1_04140</name>
</gene>
<dbReference type="Proteomes" id="UP000464378">
    <property type="component" value="Chromosome"/>
</dbReference>
<evidence type="ECO:0000256" key="3">
    <source>
        <dbReference type="ARBA" id="ARBA00023004"/>
    </source>
</evidence>
<dbReference type="Gene3D" id="1.10.760.10">
    <property type="entry name" value="Cytochrome c-like domain"/>
    <property type="match status" value="1"/>
</dbReference>
<reference evidence="8" key="1">
    <citation type="submission" date="2019-04" db="EMBL/GenBank/DDBJ databases">
        <authorList>
            <consortium name="Science for Life Laboratories"/>
        </authorList>
    </citation>
    <scope>NUCLEOTIDE SEQUENCE</scope>
    <source>
        <strain evidence="8">MBLW1</strain>
    </source>
</reference>
<evidence type="ECO:0000256" key="4">
    <source>
        <dbReference type="PROSITE-ProRule" id="PRU00433"/>
    </source>
</evidence>
<accession>A0A6C2YPZ8</accession>
<keyword evidence="9" id="KW-1185">Reference proteome</keyword>
<dbReference type="PROSITE" id="PS51007">
    <property type="entry name" value="CYTC"/>
    <property type="match status" value="1"/>
</dbReference>
<evidence type="ECO:0000259" key="7">
    <source>
        <dbReference type="PROSITE" id="PS51820"/>
    </source>
</evidence>
<dbReference type="InterPro" id="IPR013042">
    <property type="entry name" value="DUF1592"/>
</dbReference>
<dbReference type="InterPro" id="IPR037524">
    <property type="entry name" value="PA14/GLEYA"/>
</dbReference>
<keyword evidence="2 4" id="KW-0479">Metal-binding</keyword>
<evidence type="ECO:0000256" key="2">
    <source>
        <dbReference type="ARBA" id="ARBA00022723"/>
    </source>
</evidence>